<gene>
    <name evidence="2" type="ORF">HPBE_LOCUS19638</name>
</gene>
<keyword evidence="3" id="KW-1185">Reference proteome</keyword>
<feature type="compositionally biased region" description="Low complexity" evidence="1">
    <location>
        <begin position="106"/>
        <end position="118"/>
    </location>
</feature>
<feature type="region of interest" description="Disordered" evidence="1">
    <location>
        <begin position="200"/>
        <end position="220"/>
    </location>
</feature>
<evidence type="ECO:0000256" key="1">
    <source>
        <dbReference type="SAM" id="MobiDB-lite"/>
    </source>
</evidence>
<dbReference type="Proteomes" id="UP000050761">
    <property type="component" value="Unassembled WGS sequence"/>
</dbReference>
<name>A0A3P8EVE1_HELPZ</name>
<accession>A0A3P8EVE1</accession>
<organism evidence="2">
    <name type="scientific">Heligmosomoides polygyrus</name>
    <name type="common">Parasitic roundworm</name>
    <dbReference type="NCBI Taxonomy" id="6339"/>
    <lineage>
        <taxon>Eukaryota</taxon>
        <taxon>Metazoa</taxon>
        <taxon>Ecdysozoa</taxon>
        <taxon>Nematoda</taxon>
        <taxon>Chromadorea</taxon>
        <taxon>Rhabditida</taxon>
        <taxon>Rhabditina</taxon>
        <taxon>Rhabditomorpha</taxon>
        <taxon>Strongyloidea</taxon>
        <taxon>Heligmosomidae</taxon>
        <taxon>Heligmosomoides</taxon>
    </lineage>
</organism>
<dbReference type="WBParaSite" id="HPBE_0001963901-mRNA-1">
    <property type="protein sequence ID" value="HPBE_0001963901-mRNA-1"/>
    <property type="gene ID" value="HPBE_0001963901"/>
</dbReference>
<dbReference type="AlphaFoldDB" id="A0A3P8EVE1"/>
<reference evidence="2 3" key="1">
    <citation type="submission" date="2018-11" db="EMBL/GenBank/DDBJ databases">
        <authorList>
            <consortium name="Pathogen Informatics"/>
        </authorList>
    </citation>
    <scope>NUCLEOTIDE SEQUENCE [LARGE SCALE GENOMIC DNA]</scope>
</reference>
<sequence>MEADNDNEERATESPSASAITAEVETMRGVEQAESSSNVQRLVEQMHSLGRPTHPLIAEEAPAIANMLGADFAMARLKDTDPHVLITYAQQKLRKEAGPNRTYCDHSSASSSFSPHASTPVEHMRHYGIDQSGAAPPFDSIDRAPSSVFAILIDDADDAQWGQQSYIARQKLATCAQSRGNDYGFRRRFKILVRSAMAGRDAEQNGSGRIRLPSVGHPQKARMMPYGPTLSPGKQLRYDGTTERLQELSLAVDETKNEFE</sequence>
<evidence type="ECO:0000313" key="4">
    <source>
        <dbReference type="WBParaSite" id="HPBE_0001963901-mRNA-1"/>
    </source>
</evidence>
<evidence type="ECO:0000313" key="3">
    <source>
        <dbReference type="Proteomes" id="UP000050761"/>
    </source>
</evidence>
<reference evidence="4" key="2">
    <citation type="submission" date="2019-09" db="UniProtKB">
        <authorList>
            <consortium name="WormBaseParasite"/>
        </authorList>
    </citation>
    <scope>IDENTIFICATION</scope>
</reference>
<proteinExistence type="predicted"/>
<feature type="region of interest" description="Disordered" evidence="1">
    <location>
        <begin position="1"/>
        <end position="20"/>
    </location>
</feature>
<evidence type="ECO:0000313" key="2">
    <source>
        <dbReference type="EMBL" id="VDP15949.1"/>
    </source>
</evidence>
<feature type="region of interest" description="Disordered" evidence="1">
    <location>
        <begin position="99"/>
        <end position="119"/>
    </location>
</feature>
<protein>
    <submittedName>
        <fullName evidence="2 4">Uncharacterized protein</fullName>
    </submittedName>
</protein>
<dbReference type="EMBL" id="UZAH01031510">
    <property type="protein sequence ID" value="VDP15949.1"/>
    <property type="molecule type" value="Genomic_DNA"/>
</dbReference>